<dbReference type="PRINTS" id="PR00990">
    <property type="entry name" value="RIBOKINASE"/>
</dbReference>
<protein>
    <recommendedName>
        <fullName evidence="9">Ribokinase</fullName>
        <shortName evidence="9">RK</shortName>
        <ecNumber evidence="9">2.7.1.15</ecNumber>
    </recommendedName>
</protein>
<feature type="binding site" evidence="9">
    <location>
        <position position="261"/>
    </location>
    <ligand>
        <name>K(+)</name>
        <dbReference type="ChEBI" id="CHEBI:29103"/>
    </ligand>
</feature>
<evidence type="ECO:0000256" key="8">
    <source>
        <dbReference type="ARBA" id="ARBA00023277"/>
    </source>
</evidence>
<name>A0ABP1QJT9_9HEXA</name>
<dbReference type="PANTHER" id="PTHR10584:SF166">
    <property type="entry name" value="RIBOKINASE"/>
    <property type="match status" value="1"/>
</dbReference>
<feature type="binding site" evidence="9">
    <location>
        <begin position="233"/>
        <end position="238"/>
    </location>
    <ligand>
        <name>ATP</name>
        <dbReference type="ChEBI" id="CHEBI:30616"/>
    </ligand>
</feature>
<dbReference type="Pfam" id="PF00294">
    <property type="entry name" value="PfkB"/>
    <property type="match status" value="1"/>
</dbReference>
<keyword evidence="2 9" id="KW-0479">Metal-binding</keyword>
<keyword evidence="1 9" id="KW-0808">Transferase</keyword>
<dbReference type="InterPro" id="IPR002139">
    <property type="entry name" value="Ribo/fructo_kinase"/>
</dbReference>
<keyword evidence="3 9" id="KW-0547">Nucleotide-binding</keyword>
<organism evidence="11 12">
    <name type="scientific">Orchesella dallaii</name>
    <dbReference type="NCBI Taxonomy" id="48710"/>
    <lineage>
        <taxon>Eukaryota</taxon>
        <taxon>Metazoa</taxon>
        <taxon>Ecdysozoa</taxon>
        <taxon>Arthropoda</taxon>
        <taxon>Hexapoda</taxon>
        <taxon>Collembola</taxon>
        <taxon>Entomobryomorpha</taxon>
        <taxon>Entomobryoidea</taxon>
        <taxon>Orchesellidae</taxon>
        <taxon>Orchesellinae</taxon>
        <taxon>Orchesella</taxon>
    </lineage>
</organism>
<dbReference type="EMBL" id="CAXLJM020000033">
    <property type="protein sequence ID" value="CAL8102137.1"/>
    <property type="molecule type" value="Genomic_DNA"/>
</dbReference>
<evidence type="ECO:0000256" key="1">
    <source>
        <dbReference type="ARBA" id="ARBA00022679"/>
    </source>
</evidence>
<comment type="pathway">
    <text evidence="9">Carbohydrate metabolism; D-ribose degradation; D-ribose 5-phosphate from beta-D-ribopyranose: step 2/2.</text>
</comment>
<comment type="subcellular location">
    <subcellularLocation>
        <location evidence="9">Cytoplasm</location>
    </subcellularLocation>
    <subcellularLocation>
        <location evidence="9">Nucleus</location>
    </subcellularLocation>
</comment>
<feature type="binding site" evidence="9">
    <location>
        <position position="305"/>
    </location>
    <ligand>
        <name>K(+)</name>
        <dbReference type="ChEBI" id="CHEBI:29103"/>
    </ligand>
</feature>
<feature type="binding site" evidence="9">
    <location>
        <position position="311"/>
    </location>
    <ligand>
        <name>K(+)</name>
        <dbReference type="ChEBI" id="CHEBI:29103"/>
    </ligand>
</feature>
<keyword evidence="6 9" id="KW-0460">Magnesium</keyword>
<keyword evidence="9" id="KW-0963">Cytoplasm</keyword>
<feature type="binding site" evidence="9">
    <location>
        <position position="307"/>
    </location>
    <ligand>
        <name>K(+)</name>
        <dbReference type="ChEBI" id="CHEBI:29103"/>
    </ligand>
</feature>
<keyword evidence="8 9" id="KW-0119">Carbohydrate metabolism</keyword>
<evidence type="ECO:0000313" key="12">
    <source>
        <dbReference type="Proteomes" id="UP001642540"/>
    </source>
</evidence>
<comment type="caution">
    <text evidence="11">The sequence shown here is derived from an EMBL/GenBank/DDBJ whole genome shotgun (WGS) entry which is preliminary data.</text>
</comment>
<comment type="subunit">
    <text evidence="9">Homodimer.</text>
</comment>
<keyword evidence="9" id="KW-0539">Nucleus</keyword>
<dbReference type="PANTHER" id="PTHR10584">
    <property type="entry name" value="SUGAR KINASE"/>
    <property type="match status" value="1"/>
</dbReference>
<proteinExistence type="inferred from homology"/>
<comment type="activity regulation">
    <text evidence="9">Activated by a monovalent cation that binds near, but not in, the active site. The most likely occupant of the site in vivo is potassium. Ion binding induces a conformational change that may alter substrate affinity.</text>
</comment>
<evidence type="ECO:0000256" key="7">
    <source>
        <dbReference type="ARBA" id="ARBA00022958"/>
    </source>
</evidence>
<dbReference type="InterPro" id="IPR011877">
    <property type="entry name" value="Ribokinase"/>
</dbReference>
<keyword evidence="12" id="KW-1185">Reference proteome</keyword>
<feature type="binding site" evidence="9">
    <location>
        <position position="149"/>
    </location>
    <ligand>
        <name>substrate</name>
    </ligand>
</feature>
<feature type="binding site" evidence="9">
    <location>
        <begin position="19"/>
        <end position="21"/>
    </location>
    <ligand>
        <name>substrate</name>
    </ligand>
</feature>
<dbReference type="EC" id="2.7.1.15" evidence="9"/>
<evidence type="ECO:0000256" key="4">
    <source>
        <dbReference type="ARBA" id="ARBA00022777"/>
    </source>
</evidence>
<dbReference type="CDD" id="cd01174">
    <property type="entry name" value="ribokinase"/>
    <property type="match status" value="1"/>
</dbReference>
<dbReference type="Gene3D" id="3.40.1190.20">
    <property type="match status" value="1"/>
</dbReference>
<evidence type="ECO:0000256" key="6">
    <source>
        <dbReference type="ARBA" id="ARBA00022842"/>
    </source>
</evidence>
<keyword evidence="4 9" id="KW-0418">Kinase</keyword>
<feature type="active site" description="Proton acceptor" evidence="9">
    <location>
        <position position="267"/>
    </location>
</feature>
<dbReference type="Proteomes" id="UP001642540">
    <property type="component" value="Unassembled WGS sequence"/>
</dbReference>
<sequence>MGSPAAPKGNDIVVVGSLFMDLISYSERIPAPGETIVGTDFQTGFGGKGANQCVAASRLGTKCAFVGKLGNDVYGKQYHDNMVKEGVNVDYIKIEDNVPTGVASIIVGTADGQNIIVCVFGATGLVTPDYVQEAEPLIANSKVVVVQLEIAVESSFRALQLAKKHSVKSIFNVAPGIKDLPREMLAITDILCLNESEAEIVTGLSNIHNRESAESAIEKLRKEFQCQNSIIITLGSEGVLLWDSQTSRYHFVEAPKLQAVDCTGAGDCFVGTLAHCLAAAKGDSDDNLINAVKQAVANASDSVMRKGTQRSFPHKLIPINL</sequence>
<reference evidence="11 12" key="1">
    <citation type="submission" date="2024-08" db="EMBL/GenBank/DDBJ databases">
        <authorList>
            <person name="Cucini C."/>
            <person name="Frati F."/>
        </authorList>
    </citation>
    <scope>NUCLEOTIDE SEQUENCE [LARGE SCALE GENOMIC DNA]</scope>
</reference>
<feature type="binding site" evidence="9">
    <location>
        <position position="267"/>
    </location>
    <ligand>
        <name>substrate</name>
    </ligand>
</feature>
<feature type="binding site" evidence="9">
    <location>
        <position position="263"/>
    </location>
    <ligand>
        <name>K(+)</name>
        <dbReference type="ChEBI" id="CHEBI:29103"/>
    </ligand>
</feature>
<comment type="caution">
    <text evidence="9">Lacks conserved residue(s) required for the propagation of feature annotation.</text>
</comment>
<dbReference type="HAMAP" id="MF_01987">
    <property type="entry name" value="Ribokinase"/>
    <property type="match status" value="1"/>
</dbReference>
<comment type="function">
    <text evidence="9">Catalyzes the phosphorylation of ribose at O-5 in a reaction requiring ATP and magnesium. The resulting D-ribose-5-phosphate can then be used either for sythesis of nucleotides, histidine, and tryptophan, or as a component of the pentose phosphate pathway.</text>
</comment>
<feature type="domain" description="Carbohydrate kinase PfkB" evidence="10">
    <location>
        <begin position="11"/>
        <end position="314"/>
    </location>
</feature>
<evidence type="ECO:0000256" key="9">
    <source>
        <dbReference type="HAMAP-Rule" id="MF_03215"/>
    </source>
</evidence>
<accession>A0ABP1QJT9</accession>
<feature type="binding site" evidence="9">
    <location>
        <begin position="266"/>
        <end position="267"/>
    </location>
    <ligand>
        <name>ATP</name>
        <dbReference type="ChEBI" id="CHEBI:30616"/>
    </ligand>
</feature>
<dbReference type="InterPro" id="IPR011611">
    <property type="entry name" value="PfkB_dom"/>
</dbReference>
<keyword evidence="7 9" id="KW-0630">Potassium</keyword>
<comment type="similarity">
    <text evidence="9">Belongs to the carbohydrate kinase PfkB family. Ribokinase subfamily.</text>
</comment>
<dbReference type="InterPro" id="IPR029056">
    <property type="entry name" value="Ribokinase-like"/>
</dbReference>
<dbReference type="SUPFAM" id="SSF53613">
    <property type="entry name" value="Ribokinase-like"/>
    <property type="match status" value="1"/>
</dbReference>
<comment type="cofactor">
    <cofactor evidence="9">
        <name>Mg(2+)</name>
        <dbReference type="ChEBI" id="CHEBI:18420"/>
    </cofactor>
    <text evidence="9">Requires a divalent cation, most likely magnesium in vivo, as an electrophilic catalyst to aid phosphoryl group transfer. It is the chelate of the metal and the nucleotide that is the actual substrate.</text>
</comment>
<keyword evidence="5 9" id="KW-0067">ATP-binding</keyword>
<feature type="binding site" evidence="9">
    <location>
        <position position="194"/>
    </location>
    <ligand>
        <name>ATP</name>
        <dbReference type="ChEBI" id="CHEBI:30616"/>
    </ligand>
</feature>
<evidence type="ECO:0000313" key="11">
    <source>
        <dbReference type="EMBL" id="CAL8102137.1"/>
    </source>
</evidence>
<gene>
    <name evidence="11" type="ORF">ODALV1_LOCUS11059</name>
</gene>
<feature type="binding site" evidence="9">
    <location>
        <position position="302"/>
    </location>
    <ligand>
        <name>K(+)</name>
        <dbReference type="ChEBI" id="CHEBI:29103"/>
    </ligand>
</feature>
<evidence type="ECO:0000256" key="3">
    <source>
        <dbReference type="ARBA" id="ARBA00022741"/>
    </source>
</evidence>
<evidence type="ECO:0000256" key="5">
    <source>
        <dbReference type="ARBA" id="ARBA00022840"/>
    </source>
</evidence>
<feature type="binding site" evidence="9">
    <location>
        <begin position="47"/>
        <end position="51"/>
    </location>
    <ligand>
        <name>substrate</name>
    </ligand>
</feature>
<evidence type="ECO:0000259" key="10">
    <source>
        <dbReference type="Pfam" id="PF00294"/>
    </source>
</evidence>
<evidence type="ECO:0000256" key="2">
    <source>
        <dbReference type="ARBA" id="ARBA00022723"/>
    </source>
</evidence>
<comment type="catalytic activity">
    <reaction evidence="9">
        <text>D-ribose + ATP = D-ribose 5-phosphate + ADP + H(+)</text>
        <dbReference type="Rhea" id="RHEA:13697"/>
        <dbReference type="ChEBI" id="CHEBI:15378"/>
        <dbReference type="ChEBI" id="CHEBI:30616"/>
        <dbReference type="ChEBI" id="CHEBI:47013"/>
        <dbReference type="ChEBI" id="CHEBI:78346"/>
        <dbReference type="ChEBI" id="CHEBI:456216"/>
        <dbReference type="EC" id="2.7.1.15"/>
    </reaction>
</comment>